<feature type="compositionally biased region" description="Acidic residues" evidence="1">
    <location>
        <begin position="148"/>
        <end position="168"/>
    </location>
</feature>
<dbReference type="RefSeq" id="WP_248649692.1">
    <property type="nucleotide sequence ID" value="NZ_CP096659.1"/>
</dbReference>
<keyword evidence="3" id="KW-0489">Methyltransferase</keyword>
<gene>
    <name evidence="3" type="ORF">M0R89_13965</name>
</gene>
<feature type="region of interest" description="Disordered" evidence="1">
    <location>
        <begin position="148"/>
        <end position="189"/>
    </location>
</feature>
<protein>
    <submittedName>
        <fullName evidence="3">Class I SAM-dependent methyltransferase</fullName>
    </submittedName>
</protein>
<evidence type="ECO:0000256" key="1">
    <source>
        <dbReference type="SAM" id="MobiDB-lite"/>
    </source>
</evidence>
<dbReference type="SUPFAM" id="SSF53335">
    <property type="entry name" value="S-adenosyl-L-methionine-dependent methyltransferases"/>
    <property type="match status" value="1"/>
</dbReference>
<dbReference type="AlphaFoldDB" id="A0A8U0HRQ7"/>
<evidence type="ECO:0000313" key="3">
    <source>
        <dbReference type="EMBL" id="UPV73640.1"/>
    </source>
</evidence>
<feature type="compositionally biased region" description="Low complexity" evidence="1">
    <location>
        <begin position="169"/>
        <end position="185"/>
    </location>
</feature>
<dbReference type="Proteomes" id="UP000830729">
    <property type="component" value="Chromosome"/>
</dbReference>
<name>A0A8U0HRQ7_9EURY</name>
<dbReference type="Gene3D" id="3.40.50.150">
    <property type="entry name" value="Vaccinia Virus protein VP39"/>
    <property type="match status" value="1"/>
</dbReference>
<evidence type="ECO:0000259" key="2">
    <source>
        <dbReference type="Pfam" id="PF13649"/>
    </source>
</evidence>
<dbReference type="GeneID" id="72186326"/>
<organism evidence="3 4">
    <name type="scientific">Halorussus limi</name>
    <dbReference type="NCBI Taxonomy" id="2938695"/>
    <lineage>
        <taxon>Archaea</taxon>
        <taxon>Methanobacteriati</taxon>
        <taxon>Methanobacteriota</taxon>
        <taxon>Stenosarchaea group</taxon>
        <taxon>Halobacteria</taxon>
        <taxon>Halobacteriales</taxon>
        <taxon>Haladaptataceae</taxon>
        <taxon>Halorussus</taxon>
    </lineage>
</organism>
<proteinExistence type="predicted"/>
<dbReference type="GO" id="GO:0032259">
    <property type="term" value="P:methylation"/>
    <property type="evidence" value="ECO:0007669"/>
    <property type="project" value="UniProtKB-KW"/>
</dbReference>
<dbReference type="CDD" id="cd02440">
    <property type="entry name" value="AdoMet_MTases"/>
    <property type="match status" value="1"/>
</dbReference>
<evidence type="ECO:0000313" key="4">
    <source>
        <dbReference type="Proteomes" id="UP000830729"/>
    </source>
</evidence>
<reference evidence="3 4" key="1">
    <citation type="submission" date="2022-04" db="EMBL/GenBank/DDBJ databases">
        <title>Diverse halophilic archaea isolated from saline environments.</title>
        <authorList>
            <person name="Cui H.-L."/>
        </authorList>
    </citation>
    <scope>NUCLEOTIDE SEQUENCE [LARGE SCALE GENOMIC DNA]</scope>
    <source>
        <strain evidence="3 4">XZYJT49</strain>
    </source>
</reference>
<dbReference type="GO" id="GO:0008168">
    <property type="term" value="F:methyltransferase activity"/>
    <property type="evidence" value="ECO:0007669"/>
    <property type="project" value="UniProtKB-KW"/>
</dbReference>
<dbReference type="EMBL" id="CP096659">
    <property type="protein sequence ID" value="UPV73640.1"/>
    <property type="molecule type" value="Genomic_DNA"/>
</dbReference>
<sequence>MNSDEVRRRWAERSGEYSPSYYAYYGPDETSEMILDLLDSFVGSDAAVLELGCSSGRHLAHLHEHGYTDLHGVEINDEAFDVMADTYPDLADAGTFYNDAIEDLSPEFPDRRFDAVFSVETLQHIHPDDEAVFGELARITDDALLTVENEDRDGDPADADAGDSEADADGANAEFTTDDSAAADSTDGDEDIEAAARRGVNYVKEEFPLYYRNWNRIFTELGFAEVECRTTKRDTLRAFRRAD</sequence>
<dbReference type="Pfam" id="PF13649">
    <property type="entry name" value="Methyltransf_25"/>
    <property type="match status" value="1"/>
</dbReference>
<keyword evidence="3" id="KW-0808">Transferase</keyword>
<keyword evidence="4" id="KW-1185">Reference proteome</keyword>
<accession>A0A8U0HRQ7</accession>
<dbReference type="KEGG" id="halx:M0R89_13965"/>
<feature type="domain" description="Methyltransferase" evidence="2">
    <location>
        <begin position="48"/>
        <end position="140"/>
    </location>
</feature>
<dbReference type="InterPro" id="IPR029063">
    <property type="entry name" value="SAM-dependent_MTases_sf"/>
</dbReference>
<dbReference type="InterPro" id="IPR041698">
    <property type="entry name" value="Methyltransf_25"/>
</dbReference>